<name>A0A518DFK8_9BACT</name>
<dbReference type="Gene3D" id="3.40.50.1820">
    <property type="entry name" value="alpha/beta hydrolase"/>
    <property type="match status" value="1"/>
</dbReference>
<dbReference type="KEGG" id="pnd:Pla175_36630"/>
<keyword evidence="6" id="KW-1185">Reference proteome</keyword>
<dbReference type="SUPFAM" id="SSF53474">
    <property type="entry name" value="alpha/beta-Hydrolases"/>
    <property type="match status" value="1"/>
</dbReference>
<keyword evidence="1 5" id="KW-0378">Hydrolase</keyword>
<dbReference type="RefSeq" id="WP_197526956.1">
    <property type="nucleotide sequence ID" value="NZ_CP036291.1"/>
</dbReference>
<protein>
    <submittedName>
        <fullName evidence="5">Acetylxylan esterase</fullName>
        <ecNumber evidence="5">3.1.1.72</ecNumber>
    </submittedName>
</protein>
<evidence type="ECO:0000259" key="4">
    <source>
        <dbReference type="Pfam" id="PF20434"/>
    </source>
</evidence>
<gene>
    <name evidence="5" type="primary">axeA1_3</name>
    <name evidence="5" type="ORF">Pla175_36630</name>
</gene>
<sequence precursor="true">MRSAAKLVCLFVGSALAPGLLPAAGVSVDPETPLWEGVAPGSEGSKVVERVDPRGSGDNTNRWVTAVSRPTVTVYHPSADHSAHSAIVICPGGGYSGLSFDNEGSLVAQWLAEQGVTAAVLKYRHAPFRDPVPLGDAQRALRTVRNNAKAWDVRPDRIGVIGFSAGGHLAASASTRFDAGDPDATDPIDRRPSRPDFSILVYPVISMRAGITHGGSRANLIGADADEALTAATSCESLVAEDTPPAILIHASDDRAVKLDNPLAYYRALVAHNIDAELHLFATGGHGFGMRRLNKPVDHWRDLVQAWLVDRGMALPAE</sequence>
<evidence type="ECO:0000256" key="2">
    <source>
        <dbReference type="SAM" id="MobiDB-lite"/>
    </source>
</evidence>
<proteinExistence type="predicted"/>
<reference evidence="5 6" key="1">
    <citation type="submission" date="2019-02" db="EMBL/GenBank/DDBJ databases">
        <title>Deep-cultivation of Planctomycetes and their phenomic and genomic characterization uncovers novel biology.</title>
        <authorList>
            <person name="Wiegand S."/>
            <person name="Jogler M."/>
            <person name="Boedeker C."/>
            <person name="Pinto D."/>
            <person name="Vollmers J."/>
            <person name="Rivas-Marin E."/>
            <person name="Kohn T."/>
            <person name="Peeters S.H."/>
            <person name="Heuer A."/>
            <person name="Rast P."/>
            <person name="Oberbeckmann S."/>
            <person name="Bunk B."/>
            <person name="Jeske O."/>
            <person name="Meyerdierks A."/>
            <person name="Storesund J.E."/>
            <person name="Kallscheuer N."/>
            <person name="Luecker S."/>
            <person name="Lage O.M."/>
            <person name="Pohl T."/>
            <person name="Merkel B.J."/>
            <person name="Hornburger P."/>
            <person name="Mueller R.-W."/>
            <person name="Bruemmer F."/>
            <person name="Labrenz M."/>
            <person name="Spormann A.M."/>
            <person name="Op den Camp H."/>
            <person name="Overmann J."/>
            <person name="Amann R."/>
            <person name="Jetten M.S.M."/>
            <person name="Mascher T."/>
            <person name="Medema M.H."/>
            <person name="Devos D.P."/>
            <person name="Kaster A.-K."/>
            <person name="Ovreas L."/>
            <person name="Rohde M."/>
            <person name="Galperin M.Y."/>
            <person name="Jogler C."/>
        </authorList>
    </citation>
    <scope>NUCLEOTIDE SEQUENCE [LARGE SCALE GENOMIC DNA]</scope>
    <source>
        <strain evidence="5 6">Pla175</strain>
    </source>
</reference>
<keyword evidence="3" id="KW-0732">Signal</keyword>
<dbReference type="EMBL" id="CP036291">
    <property type="protein sequence ID" value="QDU90261.1"/>
    <property type="molecule type" value="Genomic_DNA"/>
</dbReference>
<organism evidence="5 6">
    <name type="scientific">Pirellulimonas nuda</name>
    <dbReference type="NCBI Taxonomy" id="2528009"/>
    <lineage>
        <taxon>Bacteria</taxon>
        <taxon>Pseudomonadati</taxon>
        <taxon>Planctomycetota</taxon>
        <taxon>Planctomycetia</taxon>
        <taxon>Pirellulales</taxon>
        <taxon>Lacipirellulaceae</taxon>
        <taxon>Pirellulimonas</taxon>
    </lineage>
</organism>
<feature type="compositionally biased region" description="Basic and acidic residues" evidence="2">
    <location>
        <begin position="46"/>
        <end position="55"/>
    </location>
</feature>
<dbReference type="InterPro" id="IPR029058">
    <property type="entry name" value="AB_hydrolase_fold"/>
</dbReference>
<dbReference type="GO" id="GO:0046555">
    <property type="term" value="F:acetylxylan esterase activity"/>
    <property type="evidence" value="ECO:0007669"/>
    <property type="project" value="UniProtKB-EC"/>
</dbReference>
<dbReference type="AlphaFoldDB" id="A0A518DFK8"/>
<dbReference type="Pfam" id="PF20434">
    <property type="entry name" value="BD-FAE"/>
    <property type="match status" value="1"/>
</dbReference>
<evidence type="ECO:0000256" key="3">
    <source>
        <dbReference type="SAM" id="SignalP"/>
    </source>
</evidence>
<dbReference type="InterPro" id="IPR049492">
    <property type="entry name" value="BD-FAE-like_dom"/>
</dbReference>
<dbReference type="InterPro" id="IPR050300">
    <property type="entry name" value="GDXG_lipolytic_enzyme"/>
</dbReference>
<evidence type="ECO:0000313" key="5">
    <source>
        <dbReference type="EMBL" id="QDU90261.1"/>
    </source>
</evidence>
<feature type="signal peptide" evidence="3">
    <location>
        <begin position="1"/>
        <end position="17"/>
    </location>
</feature>
<dbReference type="Proteomes" id="UP000317429">
    <property type="component" value="Chromosome"/>
</dbReference>
<dbReference type="PANTHER" id="PTHR48081:SF6">
    <property type="entry name" value="PEPTIDASE S9 PROLYL OLIGOPEPTIDASE CATALYTIC DOMAIN-CONTAINING PROTEIN"/>
    <property type="match status" value="1"/>
</dbReference>
<feature type="region of interest" description="Disordered" evidence="2">
    <location>
        <begin position="37"/>
        <end position="59"/>
    </location>
</feature>
<evidence type="ECO:0000313" key="6">
    <source>
        <dbReference type="Proteomes" id="UP000317429"/>
    </source>
</evidence>
<dbReference type="PANTHER" id="PTHR48081">
    <property type="entry name" value="AB HYDROLASE SUPERFAMILY PROTEIN C4A8.06C"/>
    <property type="match status" value="1"/>
</dbReference>
<dbReference type="EC" id="3.1.1.72" evidence="5"/>
<feature type="domain" description="BD-FAE-like" evidence="4">
    <location>
        <begin position="74"/>
        <end position="261"/>
    </location>
</feature>
<accession>A0A518DFK8</accession>
<feature type="chain" id="PRO_5021788059" evidence="3">
    <location>
        <begin position="18"/>
        <end position="318"/>
    </location>
</feature>
<evidence type="ECO:0000256" key="1">
    <source>
        <dbReference type="ARBA" id="ARBA00022801"/>
    </source>
</evidence>